<accession>A0A7J2U450</accession>
<dbReference type="PANTHER" id="PTHR43637:SF1">
    <property type="entry name" value="UPF0273 PROTEIN TM_0370"/>
    <property type="match status" value="1"/>
</dbReference>
<evidence type="ECO:0000259" key="3">
    <source>
        <dbReference type="PROSITE" id="PS51146"/>
    </source>
</evidence>
<keyword evidence="2" id="KW-0067">ATP-binding</keyword>
<dbReference type="InterPro" id="IPR014774">
    <property type="entry name" value="KaiC-like_dom"/>
</dbReference>
<organism evidence="4">
    <name type="scientific">Ignisphaera aggregans</name>
    <dbReference type="NCBI Taxonomy" id="334771"/>
    <lineage>
        <taxon>Archaea</taxon>
        <taxon>Thermoproteota</taxon>
        <taxon>Thermoprotei</taxon>
        <taxon>Desulfurococcales</taxon>
        <taxon>Desulfurococcaceae</taxon>
        <taxon>Ignisphaera</taxon>
    </lineage>
</organism>
<dbReference type="PANTHER" id="PTHR43637">
    <property type="entry name" value="UPF0273 PROTEIN TM_0370"/>
    <property type="match status" value="1"/>
</dbReference>
<dbReference type="AlphaFoldDB" id="A0A7J2U450"/>
<dbReference type="GO" id="GO:0005524">
    <property type="term" value="F:ATP binding"/>
    <property type="evidence" value="ECO:0007669"/>
    <property type="project" value="UniProtKB-KW"/>
</dbReference>
<sequence length="450" mass="50808">MFGIGEDNLEMLLKGFDEGSMVLILGHPGAGKTTFAAKILYRNCRSGGVKCVYVSLAEDRDKFLRYMGRFGIDLDTLERKGIFEFIHMPTFAGKDLVESVTSVLSAKIVSEGFRVAVVDSVTPLLNALTTDEARSYLHATLYNLVRSSQGLLILVADLPYGKETVDLRGLEFIADAVFVFKTRVERGLITRFMEVRKFRGRRIPIVEIPFTIAEDEGVKIILPPPLEEIPVLTEKPAMKSPCSELLWGPMPRGTYIGVVGKDAPVFYTTFKVLLDLALKSNAYLALLSFRMPSSEMKRLVHHIAQSLGQDIKSVEELIKFEQGVNPSIYSCYEVMGILRQVIDRDPDILLLHGTEMLYLYHPSRYIDRGLRDLALYARRKGTSIVEFVSGLFSKKQLARYSMIHLINLDEHSKVVHTVYRHVPIIVNGKIVGAEPRRIYEEELLKCIKQM</sequence>
<dbReference type="Gene3D" id="3.40.50.300">
    <property type="entry name" value="P-loop containing nucleotide triphosphate hydrolases"/>
    <property type="match status" value="1"/>
</dbReference>
<reference evidence="4" key="1">
    <citation type="journal article" date="2020" name="mSystems">
        <title>Genome- and Community-Level Interaction Insights into Carbon Utilization and Element Cycling Functions of Hydrothermarchaeota in Hydrothermal Sediment.</title>
        <authorList>
            <person name="Zhou Z."/>
            <person name="Liu Y."/>
            <person name="Xu W."/>
            <person name="Pan J."/>
            <person name="Luo Z.H."/>
            <person name="Li M."/>
        </authorList>
    </citation>
    <scope>NUCLEOTIDE SEQUENCE [LARGE SCALE GENOMIC DNA]</scope>
    <source>
        <strain evidence="4">SpSt-125</strain>
    </source>
</reference>
<protein>
    <recommendedName>
        <fullName evidence="3">KaiC domain-containing protein</fullName>
    </recommendedName>
</protein>
<name>A0A7J2U450_9CREN</name>
<dbReference type="EMBL" id="DSEU01000059">
    <property type="protein sequence ID" value="HEM67568.1"/>
    <property type="molecule type" value="Genomic_DNA"/>
</dbReference>
<keyword evidence="1" id="KW-0547">Nucleotide-binding</keyword>
<evidence type="ECO:0000256" key="2">
    <source>
        <dbReference type="ARBA" id="ARBA00022840"/>
    </source>
</evidence>
<evidence type="ECO:0000256" key="1">
    <source>
        <dbReference type="ARBA" id="ARBA00022741"/>
    </source>
</evidence>
<dbReference type="PRINTS" id="PR01874">
    <property type="entry name" value="DNAREPAIRADA"/>
</dbReference>
<feature type="domain" description="KaiC" evidence="3">
    <location>
        <begin position="1"/>
        <end position="235"/>
    </location>
</feature>
<proteinExistence type="predicted"/>
<dbReference type="SUPFAM" id="SSF52540">
    <property type="entry name" value="P-loop containing nucleoside triphosphate hydrolases"/>
    <property type="match status" value="1"/>
</dbReference>
<dbReference type="InterPro" id="IPR027417">
    <property type="entry name" value="P-loop_NTPase"/>
</dbReference>
<dbReference type="SMART" id="SM00382">
    <property type="entry name" value="AAA"/>
    <property type="match status" value="1"/>
</dbReference>
<dbReference type="Pfam" id="PF06745">
    <property type="entry name" value="ATPase"/>
    <property type="match status" value="1"/>
</dbReference>
<dbReference type="InterPro" id="IPR010624">
    <property type="entry name" value="KaiC_dom"/>
</dbReference>
<gene>
    <name evidence="4" type="ORF">ENO26_08430</name>
</gene>
<dbReference type="PROSITE" id="PS51146">
    <property type="entry name" value="KAIC"/>
    <property type="match status" value="1"/>
</dbReference>
<dbReference type="InterPro" id="IPR003593">
    <property type="entry name" value="AAA+_ATPase"/>
</dbReference>
<comment type="caution">
    <text evidence="4">The sequence shown here is derived from an EMBL/GenBank/DDBJ whole genome shotgun (WGS) entry which is preliminary data.</text>
</comment>
<evidence type="ECO:0000313" key="4">
    <source>
        <dbReference type="EMBL" id="HEM67568.1"/>
    </source>
</evidence>